<accession>A0AAV7JGQ1</accession>
<dbReference type="AlphaFoldDB" id="A0AAV7JGQ1"/>
<dbReference type="Proteomes" id="UP001165289">
    <property type="component" value="Unassembled WGS sequence"/>
</dbReference>
<proteinExistence type="predicted"/>
<dbReference type="EMBL" id="JAKMXF010000339">
    <property type="protein sequence ID" value="KAI6647649.1"/>
    <property type="molecule type" value="Genomic_DNA"/>
</dbReference>
<reference evidence="1 2" key="1">
    <citation type="journal article" date="2023" name="BMC Biol.">
        <title>The compact genome of the sponge Oopsacas minuta (Hexactinellida) is lacking key metazoan core genes.</title>
        <authorList>
            <person name="Santini S."/>
            <person name="Schenkelaars Q."/>
            <person name="Jourda C."/>
            <person name="Duchesne M."/>
            <person name="Belahbib H."/>
            <person name="Rocher C."/>
            <person name="Selva M."/>
            <person name="Riesgo A."/>
            <person name="Vervoort M."/>
            <person name="Leys S.P."/>
            <person name="Kodjabachian L."/>
            <person name="Le Bivic A."/>
            <person name="Borchiellini C."/>
            <person name="Claverie J.M."/>
            <person name="Renard E."/>
        </authorList>
    </citation>
    <scope>NUCLEOTIDE SEQUENCE [LARGE SCALE GENOMIC DNA]</scope>
    <source>
        <strain evidence="1">SPO-2</strain>
    </source>
</reference>
<name>A0AAV7JGQ1_9METZ</name>
<keyword evidence="2" id="KW-1185">Reference proteome</keyword>
<evidence type="ECO:0000313" key="2">
    <source>
        <dbReference type="Proteomes" id="UP001165289"/>
    </source>
</evidence>
<protein>
    <submittedName>
        <fullName evidence="1">Uncharacterized protein</fullName>
    </submittedName>
</protein>
<organism evidence="1 2">
    <name type="scientific">Oopsacas minuta</name>
    <dbReference type="NCBI Taxonomy" id="111878"/>
    <lineage>
        <taxon>Eukaryota</taxon>
        <taxon>Metazoa</taxon>
        <taxon>Porifera</taxon>
        <taxon>Hexactinellida</taxon>
        <taxon>Hexasterophora</taxon>
        <taxon>Lyssacinosida</taxon>
        <taxon>Leucopsacidae</taxon>
        <taxon>Oopsacas</taxon>
    </lineage>
</organism>
<sequence>MSAQKRDAPELQQTLLAFSIPKRARSNINERELVIEIQPTSNSQPPEAGTTSSVHSQDIQISNSPNVIDVSITSSGVNIFTEPYVPDVTNSSPQDSDFIVNESAFKISFYDVGKLSVTPLYSQEIFPVVYQTDDCSWKTKQKFSSSSTLGWNDMGGKCTVLLVVEDFANIV</sequence>
<comment type="caution">
    <text evidence="1">The sequence shown here is derived from an EMBL/GenBank/DDBJ whole genome shotgun (WGS) entry which is preliminary data.</text>
</comment>
<evidence type="ECO:0000313" key="1">
    <source>
        <dbReference type="EMBL" id="KAI6647649.1"/>
    </source>
</evidence>
<gene>
    <name evidence="1" type="ORF">LOD99_8614</name>
</gene>